<reference evidence="1 2" key="1">
    <citation type="submission" date="2019-03" db="EMBL/GenBank/DDBJ databases">
        <title>Complete genome assembly of MDR B. fragilis.</title>
        <authorList>
            <person name="Sydenham T.V."/>
            <person name="Hasman H."/>
            <person name="Justesen U.S."/>
        </authorList>
    </citation>
    <scope>NUCLEOTIDE SEQUENCE [LARGE SCALE GENOMIC DNA]</scope>
    <source>
        <strain evidence="1 2">DCMOUH0067B</strain>
    </source>
</reference>
<accession>A0AAP9D0G8</accession>
<dbReference type="Proteomes" id="UP000028294">
    <property type="component" value="Chromosome"/>
</dbReference>
<proteinExistence type="predicted"/>
<dbReference type="AlphaFoldDB" id="A0AAP9D0G8"/>
<protein>
    <submittedName>
        <fullName evidence="1">Uncharacterized protein</fullName>
    </submittedName>
</protein>
<evidence type="ECO:0000313" key="1">
    <source>
        <dbReference type="EMBL" id="QCQ37981.1"/>
    </source>
</evidence>
<dbReference type="EMBL" id="CP036553">
    <property type="protein sequence ID" value="QCQ37981.1"/>
    <property type="molecule type" value="Genomic_DNA"/>
</dbReference>
<organism evidence="1 2">
    <name type="scientific">Bacteroides fragilis</name>
    <dbReference type="NCBI Taxonomy" id="817"/>
    <lineage>
        <taxon>Bacteria</taxon>
        <taxon>Pseudomonadati</taxon>
        <taxon>Bacteroidota</taxon>
        <taxon>Bacteroidia</taxon>
        <taxon>Bacteroidales</taxon>
        <taxon>Bacteroidaceae</taxon>
        <taxon>Bacteroides</taxon>
    </lineage>
</organism>
<gene>
    <name evidence="1" type="ORF">IA74_018785</name>
</gene>
<evidence type="ECO:0000313" key="2">
    <source>
        <dbReference type="Proteomes" id="UP000028294"/>
    </source>
</evidence>
<name>A0AAP9D0G8_BACFG</name>
<dbReference type="RefSeq" id="WP_137569145.1">
    <property type="nucleotide sequence ID" value="NZ_CP036553.1"/>
</dbReference>
<sequence>MFKYTYIIEYNIICNDNREIKIIRYSSDYELTSFVVNRETIANTTRSRAQFFYILFNGKILYNQFLYECFNSNFNFQLKVNVLKRFNNRQIGKRYVSTNLEKHIYFISRGTFLLYGIKDEEKFGYDFLRKKNMDYIKEVKSYEGVIDFESSYNYILIKSQVILYKNKREALEYCINVLMEIRDILIVNDYEKIKLIKENNENISNGKWRIKQIVINYVSEIILFARKITNLFDCEIDKNKEFFNLYLDDVIHILNEMLDEIKSNEVITTQLSFEANETILEGHFKFNRDNERYLYDYLNELYNIFNIGDKKLCRQNRLGGICAIIYDSKVITNCNTFSECMRLLCGYWKRETPKDCRLNKYQDTKQELLDKHRILNEIPRK</sequence>